<evidence type="ECO:0000259" key="2">
    <source>
        <dbReference type="Pfam" id="PF07452"/>
    </source>
</evidence>
<dbReference type="SUPFAM" id="SSF49329">
    <property type="entry name" value="Cu,Zn superoxide dismutase-like"/>
    <property type="match status" value="1"/>
</dbReference>
<protein>
    <recommendedName>
        <fullName evidence="2">CHRD domain-containing protein</fullName>
    </recommendedName>
</protein>
<dbReference type="InterPro" id="IPR010895">
    <property type="entry name" value="CHRD"/>
</dbReference>
<dbReference type="Proteomes" id="UP000178370">
    <property type="component" value="Unassembled WGS sequence"/>
</dbReference>
<dbReference type="GO" id="GO:0006801">
    <property type="term" value="P:superoxide metabolic process"/>
    <property type="evidence" value="ECO:0007669"/>
    <property type="project" value="InterPro"/>
</dbReference>
<dbReference type="AlphaFoldDB" id="A0A1F6CKZ6"/>
<accession>A0A1F6CKZ6</accession>
<dbReference type="Pfam" id="PF07452">
    <property type="entry name" value="CHRD"/>
    <property type="match status" value="1"/>
</dbReference>
<comment type="similarity">
    <text evidence="1">Belongs to the Cu-Zn superoxide dismutase family.</text>
</comment>
<proteinExistence type="inferred from homology"/>
<feature type="domain" description="CHRD" evidence="2">
    <location>
        <begin position="21"/>
        <end position="106"/>
    </location>
</feature>
<sequence length="121" mass="12117">MNQGAEPASEASEPVVVALSAQNDSGMNGTATLTSMGGSTLVELALTGAPAGIVQPAHIHTGSCATIGGVVYPLEFPVNGVSATTLNVSLDAILAQLPLALNVHKSAEEVSVYVACGDLMR</sequence>
<gene>
    <name evidence="3" type="ORF">A2763_03205</name>
</gene>
<comment type="caution">
    <text evidence="3">The sequence shown here is derived from an EMBL/GenBank/DDBJ whole genome shotgun (WGS) entry which is preliminary data.</text>
</comment>
<dbReference type="InterPro" id="IPR036423">
    <property type="entry name" value="SOD-like_Cu/Zn_dom_sf"/>
</dbReference>
<name>A0A1F6CKZ6_9BACT</name>
<evidence type="ECO:0000256" key="1">
    <source>
        <dbReference type="ARBA" id="ARBA00010457"/>
    </source>
</evidence>
<reference evidence="3 4" key="1">
    <citation type="journal article" date="2016" name="Nat. Commun.">
        <title>Thousands of microbial genomes shed light on interconnected biogeochemical processes in an aquifer system.</title>
        <authorList>
            <person name="Anantharaman K."/>
            <person name="Brown C.T."/>
            <person name="Hug L.A."/>
            <person name="Sharon I."/>
            <person name="Castelle C.J."/>
            <person name="Probst A.J."/>
            <person name="Thomas B.C."/>
            <person name="Singh A."/>
            <person name="Wilkins M.J."/>
            <person name="Karaoz U."/>
            <person name="Brodie E.L."/>
            <person name="Williams K.H."/>
            <person name="Hubbard S.S."/>
            <person name="Banfield J.F."/>
        </authorList>
    </citation>
    <scope>NUCLEOTIDE SEQUENCE [LARGE SCALE GENOMIC DNA]</scope>
</reference>
<dbReference type="EMBL" id="MFKV01000028">
    <property type="protein sequence ID" value="OGG49707.1"/>
    <property type="molecule type" value="Genomic_DNA"/>
</dbReference>
<organism evidence="3 4">
    <name type="scientific">Candidatus Kaiserbacteria bacterium RIFCSPHIGHO2_01_FULL_54_36</name>
    <dbReference type="NCBI Taxonomy" id="1798482"/>
    <lineage>
        <taxon>Bacteria</taxon>
        <taxon>Candidatus Kaiseribacteriota</taxon>
    </lineage>
</organism>
<evidence type="ECO:0000313" key="3">
    <source>
        <dbReference type="EMBL" id="OGG49707.1"/>
    </source>
</evidence>
<evidence type="ECO:0000313" key="4">
    <source>
        <dbReference type="Proteomes" id="UP000178370"/>
    </source>
</evidence>
<dbReference type="STRING" id="1798482.A2763_03205"/>
<dbReference type="GO" id="GO:0046872">
    <property type="term" value="F:metal ion binding"/>
    <property type="evidence" value="ECO:0007669"/>
    <property type="project" value="InterPro"/>
</dbReference>